<dbReference type="Proteomes" id="UP000244903">
    <property type="component" value="Chromosome"/>
</dbReference>
<organism evidence="2 3">
    <name type="scientific">Dietzia psychralcaliphila</name>
    <dbReference type="NCBI Taxonomy" id="139021"/>
    <lineage>
        <taxon>Bacteria</taxon>
        <taxon>Bacillati</taxon>
        <taxon>Actinomycetota</taxon>
        <taxon>Actinomycetes</taxon>
        <taxon>Mycobacteriales</taxon>
        <taxon>Dietziaceae</taxon>
        <taxon>Dietzia</taxon>
    </lineage>
</organism>
<protein>
    <recommendedName>
        <fullName evidence="1">Amphi-Trp domain-containing protein</fullName>
    </recommendedName>
</protein>
<evidence type="ECO:0000313" key="3">
    <source>
        <dbReference type="Proteomes" id="UP000244903"/>
    </source>
</evidence>
<dbReference type="EMBL" id="CP015453">
    <property type="protein sequence ID" value="AWH96701.1"/>
    <property type="molecule type" value="Genomic_DNA"/>
</dbReference>
<dbReference type="AlphaFoldDB" id="A0AAD0NP52"/>
<dbReference type="NCBIfam" id="TIGR04354">
    <property type="entry name" value="amphi-Trp"/>
    <property type="match status" value="1"/>
</dbReference>
<evidence type="ECO:0000259" key="1">
    <source>
        <dbReference type="Pfam" id="PF20068"/>
    </source>
</evidence>
<accession>A0AAD0NP52</accession>
<feature type="domain" description="Amphi-Trp" evidence="1">
    <location>
        <begin position="5"/>
        <end position="93"/>
    </location>
</feature>
<sequence>MSLSNRLLRSKDTYSREAVADLLATLAERIRSGTVTFDQDGNSLDIEVPDSVRLDIEIKDTPKTSGTKRELELEMWWITGADGQPGPTGGVTIS</sequence>
<dbReference type="InterPro" id="IPR027598">
    <property type="entry name" value="Amphi-Trp_dom"/>
</dbReference>
<dbReference type="RefSeq" id="WP_107746819.1">
    <property type="nucleotide sequence ID" value="NZ_CP015453.1"/>
</dbReference>
<reference evidence="2 3" key="1">
    <citation type="submission" date="2016-04" db="EMBL/GenBank/DDBJ databases">
        <title>Complete genome sequence of the haloalkaliphilic hydrocarbon-degrading bacterium Dietzia psychralcaliphila ILA-1T, isolated from a drain of a fish product-processing plant.</title>
        <authorList>
            <person name="Zhao J."/>
            <person name="Hu B."/>
            <person name="Geng S."/>
            <person name="Nie Y."/>
            <person name="Tang Y."/>
        </authorList>
    </citation>
    <scope>NUCLEOTIDE SEQUENCE [LARGE SCALE GENOMIC DNA]</scope>
    <source>
        <strain evidence="2 3">ILA-1</strain>
    </source>
</reference>
<gene>
    <name evidence="2" type="ORF">A6048_15775</name>
</gene>
<proteinExistence type="predicted"/>
<keyword evidence="3" id="KW-1185">Reference proteome</keyword>
<name>A0AAD0NP52_9ACTN</name>
<evidence type="ECO:0000313" key="2">
    <source>
        <dbReference type="EMBL" id="AWH96701.1"/>
    </source>
</evidence>
<dbReference type="KEGG" id="dpc:A6048_15775"/>
<dbReference type="Pfam" id="PF20068">
    <property type="entry name" value="Amphi-Trp"/>
    <property type="match status" value="1"/>
</dbReference>